<dbReference type="Proteomes" id="UP000034196">
    <property type="component" value="Unassembled WGS sequence"/>
</dbReference>
<evidence type="ECO:0000259" key="1">
    <source>
        <dbReference type="PROSITE" id="PS50921"/>
    </source>
</evidence>
<dbReference type="GO" id="GO:0003723">
    <property type="term" value="F:RNA binding"/>
    <property type="evidence" value="ECO:0007669"/>
    <property type="project" value="InterPro"/>
</dbReference>
<reference evidence="2" key="1">
    <citation type="submission" date="2016-10" db="EMBL/GenBank/DDBJ databases">
        <title>Genome sequence of Streptomyces mangrovisoli MUSC 149.</title>
        <authorList>
            <person name="Lee L.-H."/>
            <person name="Ser H.-L."/>
        </authorList>
    </citation>
    <scope>NUCLEOTIDE SEQUENCE [LARGE SCALE GENOMIC DNA]</scope>
    <source>
        <strain evidence="2">MUSC 149</strain>
    </source>
</reference>
<protein>
    <recommendedName>
        <fullName evidence="1">ANTAR domain-containing protein</fullName>
    </recommendedName>
</protein>
<dbReference type="InterPro" id="IPR036388">
    <property type="entry name" value="WH-like_DNA-bd_sf"/>
</dbReference>
<dbReference type="InterPro" id="IPR011006">
    <property type="entry name" value="CheY-like_superfamily"/>
</dbReference>
<comment type="caution">
    <text evidence="2">The sequence shown here is derived from an EMBL/GenBank/DDBJ whole genome shotgun (WGS) entry which is preliminary data.</text>
</comment>
<name>A0A1J4P3Q6_9ACTN</name>
<dbReference type="SMART" id="SM01012">
    <property type="entry name" value="ANTAR"/>
    <property type="match status" value="1"/>
</dbReference>
<dbReference type="InterPro" id="IPR005561">
    <property type="entry name" value="ANTAR"/>
</dbReference>
<dbReference type="RefSeq" id="WP_046584289.1">
    <property type="nucleotide sequence ID" value="NZ_LAVA02000016.1"/>
</dbReference>
<proteinExistence type="predicted"/>
<accession>A0A1J4P3Q6</accession>
<dbReference type="Gene3D" id="1.10.10.10">
    <property type="entry name" value="Winged helix-like DNA-binding domain superfamily/Winged helix DNA-binding domain"/>
    <property type="match status" value="1"/>
</dbReference>
<dbReference type="STRING" id="1428628.WN71_008175"/>
<evidence type="ECO:0000313" key="3">
    <source>
        <dbReference type="Proteomes" id="UP000034196"/>
    </source>
</evidence>
<gene>
    <name evidence="2" type="ORF">WN71_008175</name>
</gene>
<dbReference type="EMBL" id="LAVA02000016">
    <property type="protein sequence ID" value="OIJ68388.1"/>
    <property type="molecule type" value="Genomic_DNA"/>
</dbReference>
<dbReference type="Pfam" id="PF03861">
    <property type="entry name" value="ANTAR"/>
    <property type="match status" value="1"/>
</dbReference>
<sequence length="111" mass="12276">METEPEVFSQDEAVRLLREIEQLKRAMESRPVIDMARGMLMAGFACTPDEAWNLLVAVSQHANIKVRLVAQAVTSTAAGEPMPADLQRHLTEAVRAWLARRGPGPDGSPRR</sequence>
<dbReference type="AlphaFoldDB" id="A0A1J4P3Q6"/>
<evidence type="ECO:0000313" key="2">
    <source>
        <dbReference type="EMBL" id="OIJ68388.1"/>
    </source>
</evidence>
<dbReference type="SUPFAM" id="SSF52172">
    <property type="entry name" value="CheY-like"/>
    <property type="match status" value="1"/>
</dbReference>
<organism evidence="2 3">
    <name type="scientific">Streptomyces mangrovisoli</name>
    <dbReference type="NCBI Taxonomy" id="1428628"/>
    <lineage>
        <taxon>Bacteria</taxon>
        <taxon>Bacillati</taxon>
        <taxon>Actinomycetota</taxon>
        <taxon>Actinomycetes</taxon>
        <taxon>Kitasatosporales</taxon>
        <taxon>Streptomycetaceae</taxon>
        <taxon>Streptomyces</taxon>
    </lineage>
</organism>
<feature type="domain" description="ANTAR" evidence="1">
    <location>
        <begin position="13"/>
        <end position="74"/>
    </location>
</feature>
<dbReference type="PROSITE" id="PS50921">
    <property type="entry name" value="ANTAR"/>
    <property type="match status" value="1"/>
</dbReference>
<keyword evidence="3" id="KW-1185">Reference proteome</keyword>